<dbReference type="GO" id="GO:0005737">
    <property type="term" value="C:cytoplasm"/>
    <property type="evidence" value="ECO:0007669"/>
    <property type="project" value="UniProtKB-SubCell"/>
</dbReference>
<evidence type="ECO:0000256" key="3">
    <source>
        <dbReference type="HAMAP-Rule" id="MF_00376"/>
    </source>
</evidence>
<dbReference type="KEGG" id="tsq:D3A95_04665"/>
<keyword evidence="6" id="KW-1185">Reference proteome</keyword>
<dbReference type="NCBIfam" id="TIGR00152">
    <property type="entry name" value="dephospho-CoA kinase"/>
    <property type="match status" value="1"/>
</dbReference>
<dbReference type="PANTHER" id="PTHR10695">
    <property type="entry name" value="DEPHOSPHO-COA KINASE-RELATED"/>
    <property type="match status" value="1"/>
</dbReference>
<organism evidence="5 6">
    <name type="scientific">Thermosynechococcus sichuanensis E542</name>
    <dbReference type="NCBI Taxonomy" id="2016101"/>
    <lineage>
        <taxon>Bacteria</taxon>
        <taxon>Bacillati</taxon>
        <taxon>Cyanobacteriota</taxon>
        <taxon>Cyanophyceae</taxon>
        <taxon>Acaryochloridales</taxon>
        <taxon>Thermosynechococcaceae</taxon>
        <taxon>Thermosynechococcus</taxon>
        <taxon>Thermosynechococcus sichuanensis</taxon>
    </lineage>
</organism>
<dbReference type="GO" id="GO:0004140">
    <property type="term" value="F:dephospho-CoA kinase activity"/>
    <property type="evidence" value="ECO:0007669"/>
    <property type="project" value="UniProtKB-UniRule"/>
</dbReference>
<sequence>MSRPFRLGITGGIACGKSVVAAYLQQQYRVPIVDADVLARQAVAVGTPIYQAIVDRYGGKICRRDGSLDRPRLGEIIFAQPQERQWLEAQIHPWVIAEMERAIDTCDQPLMALVIPLLFEAHLEGLVDHIWVVAATPKQQLDRLQQRDRLSGHAAAQRLASQLPLEEKIQRADIVLWNTGSLEELYRQVDQAFSLLGRNGKGS</sequence>
<reference evidence="6" key="1">
    <citation type="submission" date="2018-09" db="EMBL/GenBank/DDBJ databases">
        <title>Complete genome sequence of thermophilic cyanobacteria strain Thermosynechococcus elongatus PKUAC-SCTE542.</title>
        <authorList>
            <person name="Liang Y."/>
            <person name="Tang J."/>
            <person name="Daroch M."/>
        </authorList>
    </citation>
    <scope>NUCLEOTIDE SEQUENCE [LARGE SCALE GENOMIC DNA]</scope>
    <source>
        <strain evidence="6">E542</strain>
    </source>
</reference>
<dbReference type="UniPathway" id="UPA00241">
    <property type="reaction ID" value="UER00356"/>
</dbReference>
<comment type="function">
    <text evidence="3">Catalyzes the phosphorylation of the 3'-hydroxyl group of dephosphocoenzyme A to form coenzyme A.</text>
</comment>
<dbReference type="GO" id="GO:0005524">
    <property type="term" value="F:ATP binding"/>
    <property type="evidence" value="ECO:0007669"/>
    <property type="project" value="UniProtKB-UniRule"/>
</dbReference>
<dbReference type="GO" id="GO:0015937">
    <property type="term" value="P:coenzyme A biosynthetic process"/>
    <property type="evidence" value="ECO:0007669"/>
    <property type="project" value="UniProtKB-UniRule"/>
</dbReference>
<keyword evidence="2 3" id="KW-0067">ATP-binding</keyword>
<comment type="pathway">
    <text evidence="3">Cofactor biosynthesis; coenzyme A biosynthesis; CoA from (R)-pantothenate: step 5/5.</text>
</comment>
<gene>
    <name evidence="3" type="primary">coaE</name>
    <name evidence="5" type="ORF">D3A95_04665</name>
</gene>
<comment type="catalytic activity">
    <reaction evidence="3">
        <text>3'-dephospho-CoA + ATP = ADP + CoA + H(+)</text>
        <dbReference type="Rhea" id="RHEA:18245"/>
        <dbReference type="ChEBI" id="CHEBI:15378"/>
        <dbReference type="ChEBI" id="CHEBI:30616"/>
        <dbReference type="ChEBI" id="CHEBI:57287"/>
        <dbReference type="ChEBI" id="CHEBI:57328"/>
        <dbReference type="ChEBI" id="CHEBI:456216"/>
        <dbReference type="EC" id="2.7.1.24"/>
    </reaction>
</comment>
<dbReference type="AlphaFoldDB" id="A0A3B7MAK4"/>
<evidence type="ECO:0000313" key="5">
    <source>
        <dbReference type="EMBL" id="AXY67679.1"/>
    </source>
</evidence>
<evidence type="ECO:0000256" key="1">
    <source>
        <dbReference type="ARBA" id="ARBA00022741"/>
    </source>
</evidence>
<feature type="binding site" evidence="3">
    <location>
        <begin position="14"/>
        <end position="19"/>
    </location>
    <ligand>
        <name>ATP</name>
        <dbReference type="ChEBI" id="CHEBI:30616"/>
    </ligand>
</feature>
<evidence type="ECO:0000256" key="2">
    <source>
        <dbReference type="ARBA" id="ARBA00022840"/>
    </source>
</evidence>
<dbReference type="Pfam" id="PF01121">
    <property type="entry name" value="CoaE"/>
    <property type="match status" value="1"/>
</dbReference>
<keyword evidence="3 5" id="KW-0418">Kinase</keyword>
<proteinExistence type="inferred from homology"/>
<evidence type="ECO:0000256" key="4">
    <source>
        <dbReference type="NCBIfam" id="TIGR00152"/>
    </source>
</evidence>
<dbReference type="PANTHER" id="PTHR10695:SF46">
    <property type="entry name" value="BIFUNCTIONAL COENZYME A SYNTHASE-RELATED"/>
    <property type="match status" value="1"/>
</dbReference>
<dbReference type="PROSITE" id="PS51219">
    <property type="entry name" value="DPCK"/>
    <property type="match status" value="1"/>
</dbReference>
<dbReference type="SUPFAM" id="SSF52540">
    <property type="entry name" value="P-loop containing nucleoside triphosphate hydrolases"/>
    <property type="match status" value="1"/>
</dbReference>
<keyword evidence="3" id="KW-0963">Cytoplasm</keyword>
<dbReference type="EMBL" id="CP032152">
    <property type="protein sequence ID" value="AXY67679.1"/>
    <property type="molecule type" value="Genomic_DNA"/>
</dbReference>
<keyword evidence="3" id="KW-0173">Coenzyme A biosynthesis</keyword>
<evidence type="ECO:0000313" key="6">
    <source>
        <dbReference type="Proteomes" id="UP000261812"/>
    </source>
</evidence>
<dbReference type="RefSeq" id="WP_181496476.1">
    <property type="nucleotide sequence ID" value="NZ_CP032152.1"/>
</dbReference>
<dbReference type="EC" id="2.7.1.24" evidence="3 4"/>
<accession>A0A3B7MAK4</accession>
<keyword evidence="1 3" id="KW-0547">Nucleotide-binding</keyword>
<comment type="subcellular location">
    <subcellularLocation>
        <location evidence="3">Cytoplasm</location>
    </subcellularLocation>
</comment>
<comment type="similarity">
    <text evidence="3">Belongs to the CoaE family.</text>
</comment>
<protein>
    <recommendedName>
        <fullName evidence="3 4">Dephospho-CoA kinase</fullName>
        <ecNumber evidence="3 4">2.7.1.24</ecNumber>
    </recommendedName>
    <alternativeName>
        <fullName evidence="3">Dephosphocoenzyme A kinase</fullName>
    </alternativeName>
</protein>
<dbReference type="HAMAP" id="MF_00376">
    <property type="entry name" value="Dephospho_CoA_kinase"/>
    <property type="match status" value="1"/>
</dbReference>
<dbReference type="Proteomes" id="UP000261812">
    <property type="component" value="Chromosome"/>
</dbReference>
<keyword evidence="3 5" id="KW-0808">Transferase</keyword>
<dbReference type="InterPro" id="IPR027417">
    <property type="entry name" value="P-loop_NTPase"/>
</dbReference>
<name>A0A3B7MAK4_9CYAN</name>
<dbReference type="InterPro" id="IPR001977">
    <property type="entry name" value="Depp_CoAkinase"/>
</dbReference>
<dbReference type="CDD" id="cd02022">
    <property type="entry name" value="DPCK"/>
    <property type="match status" value="1"/>
</dbReference>
<dbReference type="Gene3D" id="3.40.50.300">
    <property type="entry name" value="P-loop containing nucleotide triphosphate hydrolases"/>
    <property type="match status" value="1"/>
</dbReference>